<comment type="caution">
    <text evidence="1">The sequence shown here is derived from an EMBL/GenBank/DDBJ whole genome shotgun (WGS) entry which is preliminary data.</text>
</comment>
<gene>
    <name evidence="1" type="ORF">MENTE1834_LOCUS15756</name>
</gene>
<protein>
    <submittedName>
        <fullName evidence="1">Uncharacterized protein</fullName>
    </submittedName>
</protein>
<name>A0ACB0YS40_MELEN</name>
<proteinExistence type="predicted"/>
<reference evidence="1" key="1">
    <citation type="submission" date="2023-11" db="EMBL/GenBank/DDBJ databases">
        <authorList>
            <person name="Poullet M."/>
        </authorList>
    </citation>
    <scope>NUCLEOTIDE SEQUENCE</scope>
    <source>
        <strain evidence="1">E1834</strain>
    </source>
</reference>
<evidence type="ECO:0000313" key="2">
    <source>
        <dbReference type="Proteomes" id="UP001497535"/>
    </source>
</evidence>
<organism evidence="1 2">
    <name type="scientific">Meloidogyne enterolobii</name>
    <name type="common">Root-knot nematode worm</name>
    <name type="synonym">Meloidogyne mayaguensis</name>
    <dbReference type="NCBI Taxonomy" id="390850"/>
    <lineage>
        <taxon>Eukaryota</taxon>
        <taxon>Metazoa</taxon>
        <taxon>Ecdysozoa</taxon>
        <taxon>Nematoda</taxon>
        <taxon>Chromadorea</taxon>
        <taxon>Rhabditida</taxon>
        <taxon>Tylenchina</taxon>
        <taxon>Tylenchomorpha</taxon>
        <taxon>Tylenchoidea</taxon>
        <taxon>Meloidogynidae</taxon>
        <taxon>Meloidogyninae</taxon>
        <taxon>Meloidogyne</taxon>
    </lineage>
</organism>
<evidence type="ECO:0000313" key="1">
    <source>
        <dbReference type="EMBL" id="CAK5059607.1"/>
    </source>
</evidence>
<sequence length="236" mass="27209">MAKILKSTAEQVFDAILQLFYYFVYSVLYKYFCLDVQIQQQQQEFGTIFTSLRLRQLMDNVQNTYFCQTNGDFVTDEIHHFPAFPNMSPDLNNNEALFSLAERLIGVESATFLSKQMELLRPTLETLVIDKKRGQDLENFFNTLPATSDLLEATLGCVAAKSLQSAQILQQISLIDWNISEIPSEHSNYVYSILKEFESSKEILCKLSVYVHISEEVNFMIWSMMSMCTVRLLVRG</sequence>
<dbReference type="Proteomes" id="UP001497535">
    <property type="component" value="Unassembled WGS sequence"/>
</dbReference>
<accession>A0ACB0YS40</accession>
<keyword evidence="2" id="KW-1185">Reference proteome</keyword>
<dbReference type="EMBL" id="CAVMJV010000017">
    <property type="protein sequence ID" value="CAK5059607.1"/>
    <property type="molecule type" value="Genomic_DNA"/>
</dbReference>